<dbReference type="InterPro" id="IPR045186">
    <property type="entry name" value="Indole-3-glycerol_P_synth"/>
</dbReference>
<evidence type="ECO:0000256" key="8">
    <source>
        <dbReference type="ARBA" id="ARBA00023239"/>
    </source>
</evidence>
<dbReference type="Gene3D" id="3.20.20.70">
    <property type="entry name" value="Aldolase class I"/>
    <property type="match status" value="1"/>
</dbReference>
<evidence type="ECO:0000256" key="6">
    <source>
        <dbReference type="ARBA" id="ARBA00022822"/>
    </source>
</evidence>
<evidence type="ECO:0000256" key="1">
    <source>
        <dbReference type="ARBA" id="ARBA00001633"/>
    </source>
</evidence>
<dbReference type="OrthoDB" id="9804217at2"/>
<dbReference type="GO" id="GO:0000162">
    <property type="term" value="P:L-tryptophan biosynthetic process"/>
    <property type="evidence" value="ECO:0007669"/>
    <property type="project" value="UniProtKB-UniRule"/>
</dbReference>
<dbReference type="InterPro" id="IPR001468">
    <property type="entry name" value="Indole-3-GlycerolPSynthase_CS"/>
</dbReference>
<name>A0A143Z5Z2_9LACT</name>
<protein>
    <recommendedName>
        <fullName evidence="9">Indole-3-glycerol phosphate synthase</fullName>
        <shortName evidence="9">IGPS</shortName>
        <ecNumber evidence="9">4.1.1.48</ecNumber>
    </recommendedName>
</protein>
<dbReference type="Pfam" id="PF00218">
    <property type="entry name" value="IGPS"/>
    <property type="match status" value="1"/>
</dbReference>
<comment type="similarity">
    <text evidence="3 9">Belongs to the TrpC family.</text>
</comment>
<dbReference type="PANTHER" id="PTHR22854">
    <property type="entry name" value="TRYPTOPHAN BIOSYNTHESIS PROTEIN"/>
    <property type="match status" value="1"/>
</dbReference>
<sequence>MILDDIIAATEIRVEKAKQAIPLEEMKQAALALPITQEFPFEKALTGDGIRFICECKKASPSKGVIVEDFPYLEIAKDYEEAGASALSVLTEPDFFQGENRFLTEIKQAVSLPVIRKDFIIDAYQIYEAKVIGADAVLLIATILNEEELDAFQRLARELGLSALVEAHTEEELLKALRTNPKIIGVNNRDLKTFKVDIQQSIRLRALVPDDILFVAESGISERQQVIELEEGHVDAILIGETMMLSPDKKGMLDRLRGIG</sequence>
<dbReference type="CDD" id="cd00331">
    <property type="entry name" value="IGPS"/>
    <property type="match status" value="1"/>
</dbReference>
<dbReference type="InterPro" id="IPR013785">
    <property type="entry name" value="Aldolase_TIM"/>
</dbReference>
<reference evidence="12 14" key="2">
    <citation type="submission" date="2016-10" db="EMBL/GenBank/DDBJ databases">
        <authorList>
            <person name="Varghese N."/>
            <person name="Submissions S."/>
        </authorList>
    </citation>
    <scope>NUCLEOTIDE SEQUENCE [LARGE SCALE GENOMIC DNA]</scope>
    <source>
        <strain evidence="12 14">DSM 22150</strain>
    </source>
</reference>
<dbReference type="GO" id="GO:0004425">
    <property type="term" value="F:indole-3-glycerol-phosphate synthase activity"/>
    <property type="evidence" value="ECO:0007669"/>
    <property type="project" value="UniProtKB-UniRule"/>
</dbReference>
<keyword evidence="4 9" id="KW-0028">Amino-acid biosynthesis</keyword>
<evidence type="ECO:0000256" key="3">
    <source>
        <dbReference type="ARBA" id="ARBA00008737"/>
    </source>
</evidence>
<accession>A0A143Z5Z2</accession>
<evidence type="ECO:0000256" key="4">
    <source>
        <dbReference type="ARBA" id="ARBA00022605"/>
    </source>
</evidence>
<dbReference type="GO" id="GO:0004640">
    <property type="term" value="F:phosphoribosylanthranilate isomerase activity"/>
    <property type="evidence" value="ECO:0007669"/>
    <property type="project" value="TreeGrafter"/>
</dbReference>
<dbReference type="STRING" id="640938.TR210_2562"/>
<dbReference type="UniPathway" id="UPA00035">
    <property type="reaction ID" value="UER00043"/>
</dbReference>
<evidence type="ECO:0000313" key="11">
    <source>
        <dbReference type="EMBL" id="CZR08328.1"/>
    </source>
</evidence>
<evidence type="ECO:0000259" key="10">
    <source>
        <dbReference type="Pfam" id="PF00218"/>
    </source>
</evidence>
<dbReference type="RefSeq" id="WP_068624393.1">
    <property type="nucleotide sequence ID" value="NZ_FJNB01000024.1"/>
</dbReference>
<feature type="domain" description="Indole-3-glycerol phosphate synthase" evidence="10">
    <location>
        <begin position="3"/>
        <end position="253"/>
    </location>
</feature>
<comment type="catalytic activity">
    <reaction evidence="1 9">
        <text>1-(2-carboxyphenylamino)-1-deoxy-D-ribulose 5-phosphate + H(+) = (1S,2R)-1-C-(indol-3-yl)glycerol 3-phosphate + CO2 + H2O</text>
        <dbReference type="Rhea" id="RHEA:23476"/>
        <dbReference type="ChEBI" id="CHEBI:15377"/>
        <dbReference type="ChEBI" id="CHEBI:15378"/>
        <dbReference type="ChEBI" id="CHEBI:16526"/>
        <dbReference type="ChEBI" id="CHEBI:58613"/>
        <dbReference type="ChEBI" id="CHEBI:58866"/>
        <dbReference type="EC" id="4.1.1.48"/>
    </reaction>
</comment>
<keyword evidence="6 9" id="KW-0822">Tryptophan biosynthesis</keyword>
<evidence type="ECO:0000313" key="12">
    <source>
        <dbReference type="EMBL" id="SEJ76190.1"/>
    </source>
</evidence>
<evidence type="ECO:0000313" key="14">
    <source>
        <dbReference type="Proteomes" id="UP000199280"/>
    </source>
</evidence>
<gene>
    <name evidence="9" type="primary">trpC</name>
    <name evidence="12" type="ORF">SAMN05216375_12530</name>
    <name evidence="11" type="ORF">TR210_2562</name>
</gene>
<dbReference type="EC" id="4.1.1.48" evidence="9"/>
<keyword evidence="7 9" id="KW-0057">Aromatic amino acid biosynthesis</keyword>
<keyword evidence="14" id="KW-1185">Reference proteome</keyword>
<evidence type="ECO:0000256" key="5">
    <source>
        <dbReference type="ARBA" id="ARBA00022793"/>
    </source>
</evidence>
<proteinExistence type="inferred from homology"/>
<dbReference type="NCBIfam" id="NF001377">
    <property type="entry name" value="PRK00278.2-4"/>
    <property type="match status" value="1"/>
</dbReference>
<organism evidence="11 13">
    <name type="scientific">Trichococcus ilyis</name>
    <dbReference type="NCBI Taxonomy" id="640938"/>
    <lineage>
        <taxon>Bacteria</taxon>
        <taxon>Bacillati</taxon>
        <taxon>Bacillota</taxon>
        <taxon>Bacilli</taxon>
        <taxon>Lactobacillales</taxon>
        <taxon>Carnobacteriaceae</taxon>
        <taxon>Trichococcus</taxon>
    </lineage>
</organism>
<dbReference type="InterPro" id="IPR011060">
    <property type="entry name" value="RibuloseP-bd_barrel"/>
</dbReference>
<dbReference type="EMBL" id="FJNB01000024">
    <property type="protein sequence ID" value="CZR08328.1"/>
    <property type="molecule type" value="Genomic_DNA"/>
</dbReference>
<dbReference type="InterPro" id="IPR013798">
    <property type="entry name" value="Indole-3-glycerol_P_synth_dom"/>
</dbReference>
<reference evidence="11 13" key="1">
    <citation type="submission" date="2016-02" db="EMBL/GenBank/DDBJ databases">
        <authorList>
            <person name="Wen L."/>
            <person name="He K."/>
            <person name="Yang H."/>
        </authorList>
    </citation>
    <scope>NUCLEOTIDE SEQUENCE [LARGE SCALE GENOMIC DNA]</scope>
    <source>
        <strain evidence="11">Trichococcus_R210</strain>
    </source>
</reference>
<evidence type="ECO:0000256" key="7">
    <source>
        <dbReference type="ARBA" id="ARBA00023141"/>
    </source>
</evidence>
<keyword evidence="5 9" id="KW-0210">Decarboxylase</keyword>
<dbReference type="PANTHER" id="PTHR22854:SF2">
    <property type="entry name" value="INDOLE-3-GLYCEROL-PHOSPHATE SYNTHASE"/>
    <property type="match status" value="1"/>
</dbReference>
<dbReference type="Proteomes" id="UP000076878">
    <property type="component" value="Unassembled WGS sequence"/>
</dbReference>
<evidence type="ECO:0000256" key="2">
    <source>
        <dbReference type="ARBA" id="ARBA00004696"/>
    </source>
</evidence>
<dbReference type="PROSITE" id="PS00614">
    <property type="entry name" value="IGPS"/>
    <property type="match status" value="1"/>
</dbReference>
<dbReference type="FunFam" id="3.20.20.70:FF:000024">
    <property type="entry name" value="Indole-3-glycerol phosphate synthase"/>
    <property type="match status" value="1"/>
</dbReference>
<dbReference type="EMBL" id="FNYT01000025">
    <property type="protein sequence ID" value="SEJ76190.1"/>
    <property type="molecule type" value="Genomic_DNA"/>
</dbReference>
<dbReference type="AlphaFoldDB" id="A0A143Z5Z2"/>
<keyword evidence="8 9" id="KW-0456">Lyase</keyword>
<dbReference type="HAMAP" id="MF_00134_B">
    <property type="entry name" value="IGPS_B"/>
    <property type="match status" value="1"/>
</dbReference>
<evidence type="ECO:0000256" key="9">
    <source>
        <dbReference type="HAMAP-Rule" id="MF_00134"/>
    </source>
</evidence>
<dbReference type="Proteomes" id="UP000199280">
    <property type="component" value="Unassembled WGS sequence"/>
</dbReference>
<dbReference type="SUPFAM" id="SSF51366">
    <property type="entry name" value="Ribulose-phoshate binding barrel"/>
    <property type="match status" value="1"/>
</dbReference>
<comment type="pathway">
    <text evidence="2 9">Amino-acid biosynthesis; L-tryptophan biosynthesis; L-tryptophan from chorismate: step 4/5.</text>
</comment>
<evidence type="ECO:0000313" key="13">
    <source>
        <dbReference type="Proteomes" id="UP000076878"/>
    </source>
</evidence>